<dbReference type="RefSeq" id="WP_161071949.1">
    <property type="nucleotide sequence ID" value="NZ_WWCU01000008.1"/>
</dbReference>
<dbReference type="EMBL" id="WWCU01000008">
    <property type="protein sequence ID" value="MYN07597.1"/>
    <property type="molecule type" value="Genomic_DNA"/>
</dbReference>
<feature type="chain" id="PRO_5030849374" evidence="1">
    <location>
        <begin position="28"/>
        <end position="258"/>
    </location>
</feature>
<evidence type="ECO:0000313" key="4">
    <source>
        <dbReference type="Proteomes" id="UP000450676"/>
    </source>
</evidence>
<reference evidence="3 4" key="1">
    <citation type="submission" date="2019-12" db="EMBL/GenBank/DDBJ databases">
        <title>Novel species isolated from a subtropical stream in China.</title>
        <authorList>
            <person name="Lu H."/>
        </authorList>
    </citation>
    <scope>NUCLEOTIDE SEQUENCE [LARGE SCALE GENOMIC DNA]</scope>
    <source>
        <strain evidence="3 4">FT127W</strain>
    </source>
</reference>
<dbReference type="InterPro" id="IPR021255">
    <property type="entry name" value="DUF2807"/>
</dbReference>
<keyword evidence="1" id="KW-0732">Signal</keyword>
<feature type="signal peptide" evidence="1">
    <location>
        <begin position="1"/>
        <end position="27"/>
    </location>
</feature>
<evidence type="ECO:0000259" key="2">
    <source>
        <dbReference type="Pfam" id="PF10988"/>
    </source>
</evidence>
<proteinExistence type="predicted"/>
<dbReference type="Pfam" id="PF10988">
    <property type="entry name" value="DUF2807"/>
    <property type="match status" value="1"/>
</dbReference>
<comment type="caution">
    <text evidence="3">The sequence shown here is derived from an EMBL/GenBank/DDBJ whole genome shotgun (WGS) entry which is preliminary data.</text>
</comment>
<protein>
    <submittedName>
        <fullName evidence="3">DUF2807 domain-containing protein</fullName>
    </submittedName>
</protein>
<feature type="domain" description="Putative auto-transporter adhesin head GIN" evidence="2">
    <location>
        <begin position="45"/>
        <end position="242"/>
    </location>
</feature>
<evidence type="ECO:0000313" key="3">
    <source>
        <dbReference type="EMBL" id="MYN07597.1"/>
    </source>
</evidence>
<name>A0A7X4HBP9_9BURK</name>
<dbReference type="Proteomes" id="UP000450676">
    <property type="component" value="Unassembled WGS sequence"/>
</dbReference>
<gene>
    <name evidence="3" type="ORF">GTP77_09605</name>
</gene>
<evidence type="ECO:0000256" key="1">
    <source>
        <dbReference type="SAM" id="SignalP"/>
    </source>
</evidence>
<sequence length="258" mass="27311">MTISSRILFRLGLILAAFGLLLPGARAADDTVTESRTIDARVVRVKLDGVLDLKLRRGDTPSLTIIADKRYMGKITSAQSGDTLHLESDVRSFKFNHSLVRAELVLPNLRQVVSDGVGTTEVTGFSGDDIELTLEGAGSMKVVCDYRTMRVNLGGVGSMHVWASENDSVELDLQGAGYVTIGGRSKMLKATLGGLGGLNAQQFQADSVNLELSGLGNATVTARDNATLNLSGLGSVTVYGKPASRNVSVDGLGKVSWK</sequence>
<keyword evidence="4" id="KW-1185">Reference proteome</keyword>
<dbReference type="AlphaFoldDB" id="A0A7X4HBP9"/>
<accession>A0A7X4HBP9</accession>
<dbReference type="Gene3D" id="2.160.20.120">
    <property type="match status" value="1"/>
</dbReference>
<organism evidence="3 4">
    <name type="scientific">Pseudoduganella aquatica</name>
    <dbReference type="NCBI Taxonomy" id="2660641"/>
    <lineage>
        <taxon>Bacteria</taxon>
        <taxon>Pseudomonadati</taxon>
        <taxon>Pseudomonadota</taxon>
        <taxon>Betaproteobacteria</taxon>
        <taxon>Burkholderiales</taxon>
        <taxon>Oxalobacteraceae</taxon>
        <taxon>Telluria group</taxon>
        <taxon>Pseudoduganella</taxon>
    </lineage>
</organism>